<feature type="domain" description="Multidrug resistance protein MdtA-like alpha-helical hairpin" evidence="4">
    <location>
        <begin position="155"/>
        <end position="212"/>
    </location>
</feature>
<dbReference type="GO" id="GO:0030313">
    <property type="term" value="C:cell envelope"/>
    <property type="evidence" value="ECO:0007669"/>
    <property type="project" value="UniProtKB-SubCell"/>
</dbReference>
<dbReference type="PANTHER" id="PTHR32347">
    <property type="entry name" value="EFFLUX SYSTEM COMPONENT YKNX-RELATED"/>
    <property type="match status" value="1"/>
</dbReference>
<dbReference type="SUPFAM" id="SSF111369">
    <property type="entry name" value="HlyD-like secretion proteins"/>
    <property type="match status" value="2"/>
</dbReference>
<name>A0A6M0RNU6_9CYAN</name>
<evidence type="ECO:0000256" key="2">
    <source>
        <dbReference type="ARBA" id="ARBA00023054"/>
    </source>
</evidence>
<dbReference type="PRINTS" id="PR01490">
    <property type="entry name" value="RTXTOXIND"/>
</dbReference>
<comment type="caution">
    <text evidence="5">The sequence shown here is derived from an EMBL/GenBank/DDBJ whole genome shotgun (WGS) entry which is preliminary data.</text>
</comment>
<organism evidence="5 6">
    <name type="scientific">Adonisia turfae CCMR0081</name>
    <dbReference type="NCBI Taxonomy" id="2292702"/>
    <lineage>
        <taxon>Bacteria</taxon>
        <taxon>Bacillati</taxon>
        <taxon>Cyanobacteriota</taxon>
        <taxon>Adonisia</taxon>
        <taxon>Adonisia turfae</taxon>
    </lineage>
</organism>
<dbReference type="Proteomes" id="UP000481033">
    <property type="component" value="Unassembled WGS sequence"/>
</dbReference>
<dbReference type="PANTHER" id="PTHR32347:SF27">
    <property type="entry name" value="RND EFFLUX PUMP MEMBRANE FUSION PROTEIN BARREL-SANDWICH DOMAIN-CONTAINING PROTEIN"/>
    <property type="match status" value="1"/>
</dbReference>
<evidence type="ECO:0000313" key="6">
    <source>
        <dbReference type="Proteomes" id="UP000481033"/>
    </source>
</evidence>
<dbReference type="InterPro" id="IPR050465">
    <property type="entry name" value="UPF0194_transport"/>
</dbReference>
<gene>
    <name evidence="5" type="ORF">DXZ20_17580</name>
</gene>
<evidence type="ECO:0000259" key="4">
    <source>
        <dbReference type="Pfam" id="PF25876"/>
    </source>
</evidence>
<dbReference type="Gene3D" id="1.10.287.470">
    <property type="entry name" value="Helix hairpin bin"/>
    <property type="match status" value="1"/>
</dbReference>
<dbReference type="RefSeq" id="WP_163665566.1">
    <property type="nucleotide sequence ID" value="NZ_QXHD01000004.1"/>
</dbReference>
<reference evidence="5 6" key="1">
    <citation type="journal article" date="2020" name="Microb. Ecol.">
        <title>Ecogenomics of the Marine Benthic Filamentous Cyanobacterium Adonisia.</title>
        <authorList>
            <person name="Walter J.M."/>
            <person name="Coutinho F.H."/>
            <person name="Leomil L."/>
            <person name="Hargreaves P.I."/>
            <person name="Campeao M.E."/>
            <person name="Vieira V.V."/>
            <person name="Silva B.S."/>
            <person name="Fistarol G.O."/>
            <person name="Salomon P.S."/>
            <person name="Sawabe T."/>
            <person name="Mino S."/>
            <person name="Hosokawa M."/>
            <person name="Miyashita H."/>
            <person name="Maruyama F."/>
            <person name="van Verk M.C."/>
            <person name="Dutilh B.E."/>
            <person name="Thompson C.C."/>
            <person name="Thompson F.L."/>
        </authorList>
    </citation>
    <scope>NUCLEOTIDE SEQUENCE [LARGE SCALE GENOMIC DNA]</scope>
    <source>
        <strain evidence="5 6">CCMR0081</strain>
    </source>
</reference>
<comment type="subcellular location">
    <subcellularLocation>
        <location evidence="1">Cell envelope</location>
    </subcellularLocation>
</comment>
<keyword evidence="6" id="KW-1185">Reference proteome</keyword>
<evidence type="ECO:0000256" key="1">
    <source>
        <dbReference type="ARBA" id="ARBA00004196"/>
    </source>
</evidence>
<dbReference type="Gene3D" id="2.40.30.170">
    <property type="match status" value="1"/>
</dbReference>
<keyword evidence="2 3" id="KW-0175">Coiled coil</keyword>
<feature type="coiled-coil region" evidence="3">
    <location>
        <begin position="133"/>
        <end position="223"/>
    </location>
</feature>
<dbReference type="Gene3D" id="2.40.50.100">
    <property type="match status" value="1"/>
</dbReference>
<sequence>MQRRYKLAIACITLAMIALAVHRHLFPKASEPVQSLPEVPEINANKPETVVALGRVIPKSGVISLSGPSQLFGARIAEVNVQEGDEVTAGQIIALLDTFYSQQAELAMAEQRVSVAKARLDKVLAGEAKLGDIAAQEAEIANLEAQLRAEVIEKKALIERMQAELQNAEKAYQRFQVLYEDGAISISDLDDKQEQFEVAQAQLNEVKAQLENIQSSRTQQIRRESATLERLEEVRPVDIAVVQAELKAATAAAVTAASNLELTRIRAPVAGRILKIHTLPGEQMGQNGIVDLGQTQEMYILAEVYETDIAKIQAGQAAIVKLSALSDELQGTVEKISHQIGQKEVFDNDPALEIDARVFEVEIRLNPSDSEKVTQFIHMEADVTIQITSSVQ</sequence>
<dbReference type="InterPro" id="IPR014315">
    <property type="entry name" value="ABC_heterocyst_DevB"/>
</dbReference>
<dbReference type="AlphaFoldDB" id="A0A6M0RNU6"/>
<dbReference type="Pfam" id="PF25876">
    <property type="entry name" value="HH_MFP_RND"/>
    <property type="match status" value="1"/>
</dbReference>
<dbReference type="EMBL" id="QXHD01000004">
    <property type="protein sequence ID" value="NEZ57453.1"/>
    <property type="molecule type" value="Genomic_DNA"/>
</dbReference>
<protein>
    <submittedName>
        <fullName evidence="5">HlyD family efflux transporter periplasmic adaptor subunit</fullName>
    </submittedName>
</protein>
<dbReference type="NCBIfam" id="TIGR02971">
    <property type="entry name" value="heterocyst_DevB"/>
    <property type="match status" value="1"/>
</dbReference>
<dbReference type="InterPro" id="IPR058624">
    <property type="entry name" value="MdtA-like_HH"/>
</dbReference>
<evidence type="ECO:0000256" key="3">
    <source>
        <dbReference type="SAM" id="Coils"/>
    </source>
</evidence>
<proteinExistence type="predicted"/>
<accession>A0A6M0RNU6</accession>
<evidence type="ECO:0000313" key="5">
    <source>
        <dbReference type="EMBL" id="NEZ57453.1"/>
    </source>
</evidence>